<reference evidence="12" key="1">
    <citation type="journal article" date="2020" name="Nat. Commun.">
        <title>Large-scale genome sequencing of mycorrhizal fungi provides insights into the early evolution of symbiotic traits.</title>
        <authorList>
            <person name="Miyauchi S."/>
            <person name="Kiss E."/>
            <person name="Kuo A."/>
            <person name="Drula E."/>
            <person name="Kohler A."/>
            <person name="Sanchez-Garcia M."/>
            <person name="Morin E."/>
            <person name="Andreopoulos B."/>
            <person name="Barry K.W."/>
            <person name="Bonito G."/>
            <person name="Buee M."/>
            <person name="Carver A."/>
            <person name="Chen C."/>
            <person name="Cichocki N."/>
            <person name="Clum A."/>
            <person name="Culley D."/>
            <person name="Crous P.W."/>
            <person name="Fauchery L."/>
            <person name="Girlanda M."/>
            <person name="Hayes R.D."/>
            <person name="Keri Z."/>
            <person name="LaButti K."/>
            <person name="Lipzen A."/>
            <person name="Lombard V."/>
            <person name="Magnuson J."/>
            <person name="Maillard F."/>
            <person name="Murat C."/>
            <person name="Nolan M."/>
            <person name="Ohm R.A."/>
            <person name="Pangilinan J."/>
            <person name="Pereira M.F."/>
            <person name="Perotto S."/>
            <person name="Peter M."/>
            <person name="Pfister S."/>
            <person name="Riley R."/>
            <person name="Sitrit Y."/>
            <person name="Stielow J.B."/>
            <person name="Szollosi G."/>
            <person name="Zifcakova L."/>
            <person name="Stursova M."/>
            <person name="Spatafora J.W."/>
            <person name="Tedersoo L."/>
            <person name="Vaario L.M."/>
            <person name="Yamada A."/>
            <person name="Yan M."/>
            <person name="Wang P."/>
            <person name="Xu J."/>
            <person name="Bruns T."/>
            <person name="Baldrian P."/>
            <person name="Vilgalys R."/>
            <person name="Dunand C."/>
            <person name="Henrissat B."/>
            <person name="Grigoriev I.V."/>
            <person name="Hibbett D."/>
            <person name="Nagy L.G."/>
            <person name="Martin F.M."/>
        </authorList>
    </citation>
    <scope>NUCLEOTIDE SEQUENCE</scope>
    <source>
        <strain evidence="12">UP504</strain>
    </source>
</reference>
<feature type="transmembrane region" description="Helical" evidence="11">
    <location>
        <begin position="210"/>
        <end position="231"/>
    </location>
</feature>
<dbReference type="GO" id="GO:0006621">
    <property type="term" value="P:protein retention in ER lumen"/>
    <property type="evidence" value="ECO:0007669"/>
    <property type="project" value="InterPro"/>
</dbReference>
<evidence type="ECO:0000313" key="12">
    <source>
        <dbReference type="EMBL" id="KAF9517033.1"/>
    </source>
</evidence>
<feature type="transmembrane region" description="Helical" evidence="11">
    <location>
        <begin position="72"/>
        <end position="91"/>
    </location>
</feature>
<gene>
    <name evidence="12" type="ORF">BS47DRAFT_595383</name>
</gene>
<dbReference type="EMBL" id="MU128935">
    <property type="protein sequence ID" value="KAF9517033.1"/>
    <property type="molecule type" value="Genomic_DNA"/>
</dbReference>
<accession>A0A9P6B3J4</accession>
<name>A0A9P6B3J4_9AGAM</name>
<evidence type="ECO:0000256" key="10">
    <source>
        <dbReference type="ARBA" id="ARBA00023170"/>
    </source>
</evidence>
<keyword evidence="9 11" id="KW-0472">Membrane</keyword>
<keyword evidence="7" id="KW-0653">Protein transport</keyword>
<comment type="subcellular location">
    <subcellularLocation>
        <location evidence="1">Endoplasmic reticulum membrane</location>
        <topology evidence="1">Multi-pass membrane protein</topology>
    </subcellularLocation>
</comment>
<evidence type="ECO:0000256" key="4">
    <source>
        <dbReference type="ARBA" id="ARBA00022692"/>
    </source>
</evidence>
<evidence type="ECO:0000256" key="7">
    <source>
        <dbReference type="ARBA" id="ARBA00022927"/>
    </source>
</evidence>
<evidence type="ECO:0000256" key="2">
    <source>
        <dbReference type="ARBA" id="ARBA00010120"/>
    </source>
</evidence>
<dbReference type="Proteomes" id="UP000886523">
    <property type="component" value="Unassembled WGS sequence"/>
</dbReference>
<evidence type="ECO:0000256" key="3">
    <source>
        <dbReference type="ARBA" id="ARBA00022448"/>
    </source>
</evidence>
<organism evidence="12 13">
    <name type="scientific">Hydnum rufescens UP504</name>
    <dbReference type="NCBI Taxonomy" id="1448309"/>
    <lineage>
        <taxon>Eukaryota</taxon>
        <taxon>Fungi</taxon>
        <taxon>Dikarya</taxon>
        <taxon>Basidiomycota</taxon>
        <taxon>Agaricomycotina</taxon>
        <taxon>Agaricomycetes</taxon>
        <taxon>Cantharellales</taxon>
        <taxon>Hydnaceae</taxon>
        <taxon>Hydnum</taxon>
    </lineage>
</organism>
<protein>
    <submittedName>
        <fullName evidence="12">Uncharacterized protein</fullName>
    </submittedName>
</protein>
<keyword evidence="6" id="KW-0931">ER-Golgi transport</keyword>
<evidence type="ECO:0000256" key="6">
    <source>
        <dbReference type="ARBA" id="ARBA00022892"/>
    </source>
</evidence>
<dbReference type="GO" id="GO:0016192">
    <property type="term" value="P:vesicle-mediated transport"/>
    <property type="evidence" value="ECO:0007669"/>
    <property type="project" value="UniProtKB-KW"/>
</dbReference>
<dbReference type="GO" id="GO:0005789">
    <property type="term" value="C:endoplasmic reticulum membrane"/>
    <property type="evidence" value="ECO:0007669"/>
    <property type="project" value="UniProtKB-SubCell"/>
</dbReference>
<proteinExistence type="inferred from homology"/>
<keyword evidence="4 11" id="KW-0812">Transmembrane</keyword>
<dbReference type="OrthoDB" id="3261888at2759"/>
<evidence type="ECO:0000256" key="9">
    <source>
        <dbReference type="ARBA" id="ARBA00023136"/>
    </source>
</evidence>
<comment type="caution">
    <text evidence="12">The sequence shown here is derived from an EMBL/GenBank/DDBJ whole genome shotgun (WGS) entry which is preliminary data.</text>
</comment>
<evidence type="ECO:0000256" key="8">
    <source>
        <dbReference type="ARBA" id="ARBA00022989"/>
    </source>
</evidence>
<dbReference type="Pfam" id="PF00810">
    <property type="entry name" value="ER_lumen_recept"/>
    <property type="match status" value="1"/>
</dbReference>
<sequence>MGVLTESISNLRIPGDVALALSFPILWYRLYHIGPIGVSLETQILLFITFLARYAYPGSFSLSLYNAIMKGWLLGASVLSVLGLMLAFRSLRGVQYSILPLSVFRLAVILLPSLVLAIPIHYAPRPSSPLQTTLTNVSWAFSQYVSVGAMIPQLLILWRASSSKASASGPFNLIPNETDVEAAVGGLDEEKNDMTNLLTTRLLGPFGIDIGMWAYILSVAAFRIFYVNHWIWRYRATRTSDPIALSSALTQLFTFTIFLCALVLRRVMWRWRKLAIGSGPGVLDAFPRTSLPSSRIFPQSLRIGVNVMAASRGRKKPGIKKLGAVKLKVLSQTKERDIDALETIDEMPEEPAN</sequence>
<evidence type="ECO:0000256" key="11">
    <source>
        <dbReference type="SAM" id="Phobius"/>
    </source>
</evidence>
<dbReference type="GO" id="GO:0015031">
    <property type="term" value="P:protein transport"/>
    <property type="evidence" value="ECO:0007669"/>
    <property type="project" value="UniProtKB-KW"/>
</dbReference>
<feature type="transmembrane region" description="Helical" evidence="11">
    <location>
        <begin position="243"/>
        <end position="264"/>
    </location>
</feature>
<dbReference type="InterPro" id="IPR000133">
    <property type="entry name" value="ER_ret_rcpt"/>
</dbReference>
<feature type="transmembrane region" description="Helical" evidence="11">
    <location>
        <begin position="103"/>
        <end position="121"/>
    </location>
</feature>
<dbReference type="AlphaFoldDB" id="A0A9P6B3J4"/>
<dbReference type="PANTHER" id="PTHR10585">
    <property type="entry name" value="ER LUMEN PROTEIN RETAINING RECEPTOR"/>
    <property type="match status" value="1"/>
</dbReference>
<evidence type="ECO:0000256" key="5">
    <source>
        <dbReference type="ARBA" id="ARBA00022824"/>
    </source>
</evidence>
<keyword evidence="8 11" id="KW-1133">Transmembrane helix</keyword>
<dbReference type="GO" id="GO:0046923">
    <property type="term" value="F:ER retention sequence binding"/>
    <property type="evidence" value="ECO:0007669"/>
    <property type="project" value="InterPro"/>
</dbReference>
<comment type="similarity">
    <text evidence="2">Belongs to the ERD2 family.</text>
</comment>
<feature type="transmembrane region" description="Helical" evidence="11">
    <location>
        <begin position="141"/>
        <end position="158"/>
    </location>
</feature>
<feature type="transmembrane region" description="Helical" evidence="11">
    <location>
        <begin position="30"/>
        <end position="52"/>
    </location>
</feature>
<evidence type="ECO:0000313" key="13">
    <source>
        <dbReference type="Proteomes" id="UP000886523"/>
    </source>
</evidence>
<evidence type="ECO:0000256" key="1">
    <source>
        <dbReference type="ARBA" id="ARBA00004477"/>
    </source>
</evidence>
<keyword evidence="5" id="KW-0256">Endoplasmic reticulum</keyword>
<keyword evidence="10" id="KW-0675">Receptor</keyword>
<keyword evidence="3" id="KW-0813">Transport</keyword>
<keyword evidence="13" id="KW-1185">Reference proteome</keyword>